<evidence type="ECO:0000256" key="1">
    <source>
        <dbReference type="ARBA" id="ARBA00022691"/>
    </source>
</evidence>
<dbReference type="Pfam" id="PF04055">
    <property type="entry name" value="Radical_SAM"/>
    <property type="match status" value="1"/>
</dbReference>
<gene>
    <name evidence="6" type="ORF">F6W96_09300</name>
</gene>
<keyword evidence="3" id="KW-0408">Iron</keyword>
<dbReference type="PANTHER" id="PTHR11228">
    <property type="entry name" value="RADICAL SAM DOMAIN PROTEIN"/>
    <property type="match status" value="1"/>
</dbReference>
<proteinExistence type="predicted"/>
<dbReference type="PANTHER" id="PTHR11228:SF7">
    <property type="entry name" value="PQQA PEPTIDE CYCLASE"/>
    <property type="match status" value="1"/>
</dbReference>
<dbReference type="InterPro" id="IPR013785">
    <property type="entry name" value="Aldolase_TIM"/>
</dbReference>
<dbReference type="Proteomes" id="UP000500953">
    <property type="component" value="Chromosome"/>
</dbReference>
<dbReference type="InterPro" id="IPR050377">
    <property type="entry name" value="Radical_SAM_PqqE_MftC-like"/>
</dbReference>
<dbReference type="SFLD" id="SFLDG01067">
    <property type="entry name" value="SPASM/twitch_domain_containing"/>
    <property type="match status" value="1"/>
</dbReference>
<dbReference type="GO" id="GO:0051536">
    <property type="term" value="F:iron-sulfur cluster binding"/>
    <property type="evidence" value="ECO:0007669"/>
    <property type="project" value="UniProtKB-KW"/>
</dbReference>
<dbReference type="InterPro" id="IPR058240">
    <property type="entry name" value="rSAM_sf"/>
</dbReference>
<evidence type="ECO:0000256" key="4">
    <source>
        <dbReference type="ARBA" id="ARBA00023014"/>
    </source>
</evidence>
<dbReference type="CDD" id="cd21109">
    <property type="entry name" value="SPASM"/>
    <property type="match status" value="1"/>
</dbReference>
<evidence type="ECO:0000256" key="3">
    <source>
        <dbReference type="ARBA" id="ARBA00023004"/>
    </source>
</evidence>
<dbReference type="PROSITE" id="PS51918">
    <property type="entry name" value="RADICAL_SAM"/>
    <property type="match status" value="1"/>
</dbReference>
<dbReference type="EMBL" id="CP046173">
    <property type="protein sequence ID" value="QIS18449.1"/>
    <property type="molecule type" value="Genomic_DNA"/>
</dbReference>
<dbReference type="SFLD" id="SFLDS00029">
    <property type="entry name" value="Radical_SAM"/>
    <property type="match status" value="1"/>
</dbReference>
<dbReference type="CDD" id="cd01335">
    <property type="entry name" value="Radical_SAM"/>
    <property type="match status" value="1"/>
</dbReference>
<dbReference type="GO" id="GO:0003824">
    <property type="term" value="F:catalytic activity"/>
    <property type="evidence" value="ECO:0007669"/>
    <property type="project" value="InterPro"/>
</dbReference>
<dbReference type="Pfam" id="PF13186">
    <property type="entry name" value="SPASM"/>
    <property type="match status" value="1"/>
</dbReference>
<keyword evidence="4" id="KW-0411">Iron-sulfur</keyword>
<evidence type="ECO:0000259" key="5">
    <source>
        <dbReference type="PROSITE" id="PS51918"/>
    </source>
</evidence>
<dbReference type="InterPro" id="IPR007197">
    <property type="entry name" value="rSAM"/>
</dbReference>
<evidence type="ECO:0000313" key="7">
    <source>
        <dbReference type="Proteomes" id="UP000500953"/>
    </source>
</evidence>
<feature type="domain" description="Radical SAM core" evidence="5">
    <location>
        <begin position="10"/>
        <end position="237"/>
    </location>
</feature>
<protein>
    <recommendedName>
        <fullName evidence="5">Radical SAM core domain-containing protein</fullName>
    </recommendedName>
</protein>
<keyword evidence="1" id="KW-0949">S-adenosyl-L-methionine</keyword>
<keyword evidence="2" id="KW-0479">Metal-binding</keyword>
<dbReference type="InterPro" id="IPR023885">
    <property type="entry name" value="4Fe4S-binding_SPASM_dom"/>
</dbReference>
<dbReference type="Gene3D" id="3.20.20.70">
    <property type="entry name" value="Aldolase class I"/>
    <property type="match status" value="1"/>
</dbReference>
<evidence type="ECO:0000256" key="2">
    <source>
        <dbReference type="ARBA" id="ARBA00022723"/>
    </source>
</evidence>
<accession>A0A6G9YYM7</accession>
<dbReference type="SUPFAM" id="SSF102114">
    <property type="entry name" value="Radical SAM enzymes"/>
    <property type="match status" value="1"/>
</dbReference>
<dbReference type="GO" id="GO:0046872">
    <property type="term" value="F:metal ion binding"/>
    <property type="evidence" value="ECO:0007669"/>
    <property type="project" value="UniProtKB-KW"/>
</dbReference>
<organism evidence="6 7">
    <name type="scientific">Nocardia terpenica</name>
    <dbReference type="NCBI Taxonomy" id="455432"/>
    <lineage>
        <taxon>Bacteria</taxon>
        <taxon>Bacillati</taxon>
        <taxon>Actinomycetota</taxon>
        <taxon>Actinomycetes</taxon>
        <taxon>Mycobacteriales</taxon>
        <taxon>Nocardiaceae</taxon>
        <taxon>Nocardia</taxon>
    </lineage>
</organism>
<name>A0A6G9YYM7_9NOCA</name>
<dbReference type="RefSeq" id="WP_167485781.1">
    <property type="nucleotide sequence ID" value="NZ_CP046173.1"/>
</dbReference>
<reference evidence="6 7" key="1">
    <citation type="journal article" date="2019" name="ACS Chem. Biol.">
        <title>Identification and Mobilization of a Cryptic Antibiotic Biosynthesis Gene Locus from a Human-Pathogenic Nocardia Isolate.</title>
        <authorList>
            <person name="Herisse M."/>
            <person name="Ishida K."/>
            <person name="Porter J.L."/>
            <person name="Howden B."/>
            <person name="Hertweck C."/>
            <person name="Stinear T.P."/>
            <person name="Pidot S.J."/>
        </authorList>
    </citation>
    <scope>NUCLEOTIDE SEQUENCE [LARGE SCALE GENOMIC DNA]</scope>
    <source>
        <strain evidence="6 7">AUSMDU00012715</strain>
    </source>
</reference>
<dbReference type="AlphaFoldDB" id="A0A6G9YYM7"/>
<evidence type="ECO:0000313" key="6">
    <source>
        <dbReference type="EMBL" id="QIS18449.1"/>
    </source>
</evidence>
<sequence length="344" mass="38496">MVQHLPDPAIGWPEVAVVPVTYLCNAHCDMCALGDLNQRERLTDDQLAHIFGHPSVASTLRAINFTGGEPTLRKDLSVLVARLVDSCPNLESFSLNSNGMLRPSFDRIRGVIDVARARGKMFYMFISLDGVGKLHDDIRGVRGAFTKTVRTIDAIRALEVPSTEMQLGVSATATPKNIDHLGDVLRFAIDRELVVSFTFPMETDVYMNNGDRVSRFRSDQEMVDRFVEFLDTLEPYSDHISPPLSYYRSLQDTLRGRRRVAPCIFQRGGFFLEPTGEVRPCWRSSELLFGSVADNTFEEIWFGEKRRRILETIEDKFCSSCPSPCYVGFPSELLGPVSATGAGT</sequence>